<dbReference type="OrthoDB" id="9812260at2"/>
<feature type="transmembrane region" description="Helical" evidence="5">
    <location>
        <begin position="131"/>
        <end position="150"/>
    </location>
</feature>
<comment type="pathway">
    <text evidence="2">Purine metabolism; 3',5'-cyclic di-GMP biosynthesis.</text>
</comment>
<comment type="catalytic activity">
    <reaction evidence="4">
        <text>2 GTP = 3',3'-c-di-GMP + 2 diphosphate</text>
        <dbReference type="Rhea" id="RHEA:24898"/>
        <dbReference type="ChEBI" id="CHEBI:33019"/>
        <dbReference type="ChEBI" id="CHEBI:37565"/>
        <dbReference type="ChEBI" id="CHEBI:58805"/>
        <dbReference type="EC" id="2.7.7.65"/>
    </reaction>
</comment>
<proteinExistence type="predicted"/>
<dbReference type="PROSITE" id="PS50887">
    <property type="entry name" value="GGDEF"/>
    <property type="match status" value="1"/>
</dbReference>
<dbReference type="AlphaFoldDB" id="A0A097R333"/>
<evidence type="ECO:0000256" key="2">
    <source>
        <dbReference type="ARBA" id="ARBA00004665"/>
    </source>
</evidence>
<dbReference type="GO" id="GO:0043709">
    <property type="term" value="P:cell adhesion involved in single-species biofilm formation"/>
    <property type="evidence" value="ECO:0007669"/>
    <property type="project" value="TreeGrafter"/>
</dbReference>
<dbReference type="KEGG" id="hav:AT03_12560"/>
<dbReference type="GO" id="GO:0005886">
    <property type="term" value="C:plasma membrane"/>
    <property type="evidence" value="ECO:0007669"/>
    <property type="project" value="TreeGrafter"/>
</dbReference>
<dbReference type="FunFam" id="3.30.70.270:FF:000001">
    <property type="entry name" value="Diguanylate cyclase domain protein"/>
    <property type="match status" value="1"/>
</dbReference>
<evidence type="ECO:0000256" key="3">
    <source>
        <dbReference type="ARBA" id="ARBA00012528"/>
    </source>
</evidence>
<protein>
    <recommendedName>
        <fullName evidence="3">diguanylate cyclase</fullName>
        <ecNumber evidence="3">2.7.7.65</ecNumber>
    </recommendedName>
</protein>
<reference evidence="7 8" key="1">
    <citation type="journal article" date="2014" name="Gut Pathog.">
        <title>Gene clusters of Hafnia alvei strain FB1 important in survival and pathogenesis: a draft genome perspective.</title>
        <authorList>
            <person name="Tan J.Y."/>
            <person name="Yin W.F."/>
            <person name="Chan K.G."/>
        </authorList>
    </citation>
    <scope>NUCLEOTIDE SEQUENCE [LARGE SCALE GENOMIC DNA]</scope>
    <source>
        <strain evidence="7 8">FB1</strain>
    </source>
</reference>
<dbReference type="EMBL" id="CP009706">
    <property type="protein sequence ID" value="AIU73135.1"/>
    <property type="molecule type" value="Genomic_DNA"/>
</dbReference>
<dbReference type="Proteomes" id="UP000029986">
    <property type="component" value="Chromosome"/>
</dbReference>
<feature type="transmembrane region" description="Helical" evidence="5">
    <location>
        <begin position="156"/>
        <end position="174"/>
    </location>
</feature>
<keyword evidence="5" id="KW-0812">Transmembrane</keyword>
<feature type="transmembrane region" description="Helical" evidence="5">
    <location>
        <begin position="101"/>
        <end position="119"/>
    </location>
</feature>
<evidence type="ECO:0000313" key="8">
    <source>
        <dbReference type="Proteomes" id="UP000029986"/>
    </source>
</evidence>
<evidence type="ECO:0000256" key="5">
    <source>
        <dbReference type="SAM" id="Phobius"/>
    </source>
</evidence>
<dbReference type="RefSeq" id="WP_038502283.1">
    <property type="nucleotide sequence ID" value="NZ_CP009706.1"/>
</dbReference>
<dbReference type="HOGENOM" id="CLU_000445_11_1_6"/>
<keyword evidence="8" id="KW-1185">Reference proteome</keyword>
<gene>
    <name evidence="7" type="ORF">AT03_12560</name>
</gene>
<dbReference type="InterPro" id="IPR043128">
    <property type="entry name" value="Rev_trsase/Diguanyl_cyclase"/>
</dbReference>
<name>A0A097R333_HAFAL</name>
<dbReference type="SMART" id="SM00267">
    <property type="entry name" value="GGDEF"/>
    <property type="match status" value="1"/>
</dbReference>
<dbReference type="PANTHER" id="PTHR45138">
    <property type="entry name" value="REGULATORY COMPONENTS OF SENSORY TRANSDUCTION SYSTEM"/>
    <property type="match status" value="1"/>
</dbReference>
<evidence type="ECO:0000256" key="4">
    <source>
        <dbReference type="ARBA" id="ARBA00034247"/>
    </source>
</evidence>
<feature type="transmembrane region" description="Helical" evidence="5">
    <location>
        <begin position="40"/>
        <end position="58"/>
    </location>
</feature>
<dbReference type="eggNOG" id="COG3706">
    <property type="taxonomic scope" value="Bacteria"/>
</dbReference>
<keyword evidence="5" id="KW-1133">Transmembrane helix</keyword>
<dbReference type="InterPro" id="IPR050469">
    <property type="entry name" value="Diguanylate_Cyclase"/>
</dbReference>
<evidence type="ECO:0000256" key="1">
    <source>
        <dbReference type="ARBA" id="ARBA00001946"/>
    </source>
</evidence>
<dbReference type="Gene3D" id="3.30.70.270">
    <property type="match status" value="1"/>
</dbReference>
<dbReference type="CDD" id="cd01949">
    <property type="entry name" value="GGDEF"/>
    <property type="match status" value="1"/>
</dbReference>
<dbReference type="EC" id="2.7.7.65" evidence="3"/>
<dbReference type="SUPFAM" id="SSF55073">
    <property type="entry name" value="Nucleotide cyclase"/>
    <property type="match status" value="1"/>
</dbReference>
<evidence type="ECO:0000259" key="6">
    <source>
        <dbReference type="PROSITE" id="PS50887"/>
    </source>
</evidence>
<dbReference type="GO" id="GO:1902201">
    <property type="term" value="P:negative regulation of bacterial-type flagellum-dependent cell motility"/>
    <property type="evidence" value="ECO:0007669"/>
    <property type="project" value="TreeGrafter"/>
</dbReference>
<dbReference type="PANTHER" id="PTHR45138:SF9">
    <property type="entry name" value="DIGUANYLATE CYCLASE DGCM-RELATED"/>
    <property type="match status" value="1"/>
</dbReference>
<dbReference type="Pfam" id="PF00990">
    <property type="entry name" value="GGDEF"/>
    <property type="match status" value="1"/>
</dbReference>
<keyword evidence="5" id="KW-0472">Membrane</keyword>
<dbReference type="GO" id="GO:0052621">
    <property type="term" value="F:diguanylate cyclase activity"/>
    <property type="evidence" value="ECO:0007669"/>
    <property type="project" value="UniProtKB-EC"/>
</dbReference>
<evidence type="ECO:0000313" key="7">
    <source>
        <dbReference type="EMBL" id="AIU73135.1"/>
    </source>
</evidence>
<comment type="cofactor">
    <cofactor evidence="1">
        <name>Mg(2+)</name>
        <dbReference type="ChEBI" id="CHEBI:18420"/>
    </cofactor>
</comment>
<feature type="transmembrane region" description="Helical" evidence="5">
    <location>
        <begin position="9"/>
        <end position="28"/>
    </location>
</feature>
<feature type="domain" description="GGDEF" evidence="6">
    <location>
        <begin position="220"/>
        <end position="352"/>
    </location>
</feature>
<dbReference type="PATRIC" id="fig|1453496.5.peg.2553"/>
<dbReference type="InterPro" id="IPR029787">
    <property type="entry name" value="Nucleotide_cyclase"/>
</dbReference>
<dbReference type="NCBIfam" id="TIGR00254">
    <property type="entry name" value="GGDEF"/>
    <property type="match status" value="1"/>
</dbReference>
<feature type="transmembrane region" description="Helical" evidence="5">
    <location>
        <begin position="70"/>
        <end position="95"/>
    </location>
</feature>
<organism evidence="7 8">
    <name type="scientific">Hafnia alvei FB1</name>
    <dbReference type="NCBI Taxonomy" id="1453496"/>
    <lineage>
        <taxon>Bacteria</taxon>
        <taxon>Pseudomonadati</taxon>
        <taxon>Pseudomonadota</taxon>
        <taxon>Gammaproteobacteria</taxon>
        <taxon>Enterobacterales</taxon>
        <taxon>Hafniaceae</taxon>
        <taxon>Hafnia</taxon>
    </lineage>
</organism>
<sequence>MNPLQSLDVLYINACVTYASLSVSYFVLSKHNALNSHSSLSRRILFGVIAGLISLYLTRSKMYFTQEVYYSFEIVPMLLVTFFGGGIAGITAWLVNFATTGGFVLDNLLLAVMLVPVLIAKVWERNTFRTYLKTIIFITLYRVVIVLPFLHTKDHVLDILLYQTVSFICLLVCYQTLSIKRRSVDAFFKVRAASLLDPMTKVHNRQALEQQMQALSKSRSPCCLVMIDIDNFKSVNDTYGHLAGDQVLIEVAELIRLITRSSDFVARFGGEEFALIINYDDLNRAYHICERIRLAISNRKFFLSHGPKIHVTASFGISLFDGKTATLEETLNRADNALYTAKHSGKNRVVIE</sequence>
<dbReference type="InterPro" id="IPR000160">
    <property type="entry name" value="GGDEF_dom"/>
</dbReference>
<accession>A0A097R333</accession>